<keyword evidence="4" id="KW-0449">Lipoprotein</keyword>
<dbReference type="InterPro" id="IPR036908">
    <property type="entry name" value="RlpA-like_sf"/>
</dbReference>
<dbReference type="InterPro" id="IPR034718">
    <property type="entry name" value="RlpA"/>
</dbReference>
<comment type="caution">
    <text evidence="8">The sequence shown here is derived from an EMBL/GenBank/DDBJ whole genome shotgun (WGS) entry which is preliminary data.</text>
</comment>
<dbReference type="GO" id="GO:0000270">
    <property type="term" value="P:peptidoglycan metabolic process"/>
    <property type="evidence" value="ECO:0007669"/>
    <property type="project" value="UniProtKB-UniRule"/>
</dbReference>
<dbReference type="NCBIfam" id="TIGR00413">
    <property type="entry name" value="rlpA"/>
    <property type="match status" value="1"/>
</dbReference>
<gene>
    <name evidence="4" type="primary">rlpA</name>
    <name evidence="8" type="ORF">A3K86_07645</name>
</gene>
<dbReference type="RefSeq" id="WP_068330015.1">
    <property type="nucleotide sequence ID" value="NZ_LVHF01000012.1"/>
</dbReference>
<evidence type="ECO:0000256" key="1">
    <source>
        <dbReference type="ARBA" id="ARBA00022729"/>
    </source>
</evidence>
<dbReference type="InterPro" id="IPR012997">
    <property type="entry name" value="RplA"/>
</dbReference>
<feature type="compositionally biased region" description="Basic and acidic residues" evidence="6">
    <location>
        <begin position="39"/>
        <end position="50"/>
    </location>
</feature>
<organism evidence="8 9">
    <name type="scientific">Photobacterium jeanii</name>
    <dbReference type="NCBI Taxonomy" id="858640"/>
    <lineage>
        <taxon>Bacteria</taxon>
        <taxon>Pseudomonadati</taxon>
        <taxon>Pseudomonadota</taxon>
        <taxon>Gammaproteobacteria</taxon>
        <taxon>Vibrionales</taxon>
        <taxon>Vibrionaceae</taxon>
        <taxon>Photobacterium</taxon>
    </lineage>
</organism>
<dbReference type="EC" id="4.2.2.-" evidence="4"/>
<proteinExistence type="inferred from homology"/>
<dbReference type="PANTHER" id="PTHR34183">
    <property type="entry name" value="ENDOLYTIC PEPTIDOGLYCAN TRANSGLYCOSYLASE RLPA"/>
    <property type="match status" value="1"/>
</dbReference>
<dbReference type="Pfam" id="PF03330">
    <property type="entry name" value="DPBB_1"/>
    <property type="match status" value="1"/>
</dbReference>
<dbReference type="PROSITE" id="PS51724">
    <property type="entry name" value="SPOR"/>
    <property type="match status" value="1"/>
</dbReference>
<dbReference type="AlphaFoldDB" id="A0A178KNQ6"/>
<dbReference type="CDD" id="cd22268">
    <property type="entry name" value="DPBB_RlpA-like"/>
    <property type="match status" value="1"/>
</dbReference>
<evidence type="ECO:0000256" key="2">
    <source>
        <dbReference type="ARBA" id="ARBA00023239"/>
    </source>
</evidence>
<dbReference type="Pfam" id="PF05036">
    <property type="entry name" value="SPOR"/>
    <property type="match status" value="1"/>
</dbReference>
<protein>
    <recommendedName>
        <fullName evidence="4">Endolytic peptidoglycan transglycosylase RlpA</fullName>
        <ecNumber evidence="4">4.2.2.-</ecNumber>
    </recommendedName>
</protein>
<keyword evidence="3 4" id="KW-0961">Cell wall biogenesis/degradation</keyword>
<keyword evidence="4" id="KW-0472">Membrane</keyword>
<keyword evidence="9" id="KW-1185">Reference proteome</keyword>
<dbReference type="InterPro" id="IPR009009">
    <property type="entry name" value="RlpA-like_DPBB"/>
</dbReference>
<dbReference type="GO" id="GO:0005886">
    <property type="term" value="C:plasma membrane"/>
    <property type="evidence" value="ECO:0007669"/>
    <property type="project" value="UniProtKB-SubCell"/>
</dbReference>
<dbReference type="HAMAP" id="MF_02071">
    <property type="entry name" value="RlpA"/>
    <property type="match status" value="1"/>
</dbReference>
<comment type="similarity">
    <text evidence="4 5">Belongs to the RlpA family.</text>
</comment>
<dbReference type="InterPro" id="IPR036680">
    <property type="entry name" value="SPOR-like_sf"/>
</dbReference>
<dbReference type="STRING" id="858640.A3K86_07645"/>
<comment type="subcellular location">
    <subcellularLocation>
        <location evidence="4">Cell membrane</location>
        <topology evidence="4">Lipid-anchor</topology>
    </subcellularLocation>
</comment>
<reference evidence="8 9" key="1">
    <citation type="submission" date="2016-03" db="EMBL/GenBank/DDBJ databases">
        <title>Photobacterium proteolyticum sp. nov. a protease producing bacterium isolated from ocean sediments of Laizhou Bay.</title>
        <authorList>
            <person name="Li Y."/>
        </authorList>
    </citation>
    <scope>NUCLEOTIDE SEQUENCE [LARGE SCALE GENOMIC DNA]</scope>
    <source>
        <strain evidence="8 9">R-40508</strain>
    </source>
</reference>
<accession>A0A178KNQ6</accession>
<dbReference type="SUPFAM" id="SSF110997">
    <property type="entry name" value="Sporulation related repeat"/>
    <property type="match status" value="1"/>
</dbReference>
<evidence type="ECO:0000256" key="5">
    <source>
        <dbReference type="RuleBase" id="RU003495"/>
    </source>
</evidence>
<keyword evidence="4" id="KW-1003">Cell membrane</keyword>
<keyword evidence="4" id="KW-0564">Palmitate</keyword>
<dbReference type="Proteomes" id="UP000078503">
    <property type="component" value="Unassembled WGS sequence"/>
</dbReference>
<evidence type="ECO:0000259" key="7">
    <source>
        <dbReference type="PROSITE" id="PS51724"/>
    </source>
</evidence>
<dbReference type="GO" id="GO:0008932">
    <property type="term" value="F:lytic endotransglycosylase activity"/>
    <property type="evidence" value="ECO:0007669"/>
    <property type="project" value="UniProtKB-UniRule"/>
</dbReference>
<dbReference type="SUPFAM" id="SSF50685">
    <property type="entry name" value="Barwin-like endoglucanases"/>
    <property type="match status" value="1"/>
</dbReference>
<evidence type="ECO:0000256" key="3">
    <source>
        <dbReference type="ARBA" id="ARBA00023316"/>
    </source>
</evidence>
<dbReference type="PROSITE" id="PS51257">
    <property type="entry name" value="PROKAR_LIPOPROTEIN"/>
    <property type="match status" value="1"/>
</dbReference>
<dbReference type="InterPro" id="IPR007730">
    <property type="entry name" value="SPOR-like_dom"/>
</dbReference>
<dbReference type="FunFam" id="2.40.40.10:FF:000003">
    <property type="entry name" value="Endolytic peptidoglycan transglycosylase RlpA"/>
    <property type="match status" value="1"/>
</dbReference>
<dbReference type="GO" id="GO:0009279">
    <property type="term" value="C:cell outer membrane"/>
    <property type="evidence" value="ECO:0007669"/>
    <property type="project" value="TreeGrafter"/>
</dbReference>
<keyword evidence="2 4" id="KW-0456">Lyase</keyword>
<dbReference type="GO" id="GO:0071555">
    <property type="term" value="P:cell wall organization"/>
    <property type="evidence" value="ECO:0007669"/>
    <property type="project" value="UniProtKB-KW"/>
</dbReference>
<comment type="function">
    <text evidence="4">Lytic transglycosylase with a strong preference for naked glycan strands that lack stem peptides.</text>
</comment>
<dbReference type="Gene3D" id="3.30.70.1070">
    <property type="entry name" value="Sporulation related repeat"/>
    <property type="match status" value="1"/>
</dbReference>
<keyword evidence="1" id="KW-0732">Signal</keyword>
<evidence type="ECO:0000256" key="4">
    <source>
        <dbReference type="HAMAP-Rule" id="MF_02071"/>
    </source>
</evidence>
<feature type="domain" description="SPOR" evidence="7">
    <location>
        <begin position="182"/>
        <end position="260"/>
    </location>
</feature>
<sequence>MRVLSLILVFILAGCSSTPSDKRYDMADDAAPEQSPTLDHIEDAQPRYEPKSLAGNKSYTLRGQRYEIVKDTQGFTQEGEASWYGKKFHGHKTSNGEIYDMYSMTAAHKTLPLPSYVKVTNQRNGKSAIVRINDRGPFHEGRIIDLSMAAATKLDVVRHGTAPVKIELITIEKPESDDEWHSVSTNQYFVQLAAVSNADKAKQIAEKLKGQFQTKVDLMKVEKTDIYRVRLGPYLDRDEAMAQRDKAKASLYPKAFIITSQRDTEPK</sequence>
<name>A0A178KNQ6_9GAMM</name>
<dbReference type="EMBL" id="LVHF01000012">
    <property type="protein sequence ID" value="OAN18726.1"/>
    <property type="molecule type" value="Genomic_DNA"/>
</dbReference>
<dbReference type="GO" id="GO:0042834">
    <property type="term" value="F:peptidoglycan binding"/>
    <property type="evidence" value="ECO:0007669"/>
    <property type="project" value="InterPro"/>
</dbReference>
<feature type="region of interest" description="Disordered" evidence="6">
    <location>
        <begin position="22"/>
        <end position="54"/>
    </location>
</feature>
<dbReference type="Gene3D" id="2.40.40.10">
    <property type="entry name" value="RlpA-like domain"/>
    <property type="match status" value="1"/>
</dbReference>
<evidence type="ECO:0000313" key="9">
    <source>
        <dbReference type="Proteomes" id="UP000078503"/>
    </source>
</evidence>
<evidence type="ECO:0000256" key="6">
    <source>
        <dbReference type="SAM" id="MobiDB-lite"/>
    </source>
</evidence>
<dbReference type="PANTHER" id="PTHR34183:SF1">
    <property type="entry name" value="ENDOLYTIC PEPTIDOGLYCAN TRANSGLYCOSYLASE RLPA"/>
    <property type="match status" value="1"/>
</dbReference>
<evidence type="ECO:0000313" key="8">
    <source>
        <dbReference type="EMBL" id="OAN18726.1"/>
    </source>
</evidence>
<dbReference type="OrthoDB" id="9779128at2"/>